<sequence>MDLLLCIMKVSKALTLTFAGIIAVSSLVVAFSPSTRPPHLKSWSKRQLILYCERNGLETSGSYLDLLSRVEQHQKSHTVAD</sequence>
<dbReference type="AlphaFoldDB" id="S9X3A4"/>
<protein>
    <recommendedName>
        <fullName evidence="3">SAP domain-containing protein</fullName>
    </recommendedName>
</protein>
<gene>
    <name evidence="1" type="ORF">SPOG_00018</name>
</gene>
<evidence type="ECO:0008006" key="3">
    <source>
        <dbReference type="Google" id="ProtNLM"/>
    </source>
</evidence>
<dbReference type="RefSeq" id="XP_013022979.1">
    <property type="nucleotide sequence ID" value="XM_013167525.1"/>
</dbReference>
<dbReference type="EMBL" id="KE546990">
    <property type="protein sequence ID" value="EPY51592.1"/>
    <property type="molecule type" value="Genomic_DNA"/>
</dbReference>
<organism evidence="1 2">
    <name type="scientific">Schizosaccharomyces cryophilus (strain OY26 / ATCC MYA-4695 / CBS 11777 / NBRC 106824 / NRRL Y48691)</name>
    <name type="common">Fission yeast</name>
    <dbReference type="NCBI Taxonomy" id="653667"/>
    <lineage>
        <taxon>Eukaryota</taxon>
        <taxon>Fungi</taxon>
        <taxon>Dikarya</taxon>
        <taxon>Ascomycota</taxon>
        <taxon>Taphrinomycotina</taxon>
        <taxon>Schizosaccharomycetes</taxon>
        <taxon>Schizosaccharomycetales</taxon>
        <taxon>Schizosaccharomycetaceae</taxon>
        <taxon>Schizosaccharomyces</taxon>
    </lineage>
</organism>
<dbReference type="GeneID" id="25034350"/>
<accession>S9X3A4</accession>
<evidence type="ECO:0000313" key="2">
    <source>
        <dbReference type="Proteomes" id="UP000015464"/>
    </source>
</evidence>
<name>S9X3A4_SCHCR</name>
<dbReference type="OMA" id="RVEQHQK"/>
<dbReference type="Proteomes" id="UP000015464">
    <property type="component" value="Unassembled WGS sequence"/>
</dbReference>
<proteinExistence type="predicted"/>
<keyword evidence="2" id="KW-1185">Reference proteome</keyword>
<dbReference type="HOGENOM" id="CLU_2456042_0_0_1"/>
<evidence type="ECO:0000313" key="1">
    <source>
        <dbReference type="EMBL" id="EPY51592.1"/>
    </source>
</evidence>
<dbReference type="OrthoDB" id="5375376at2759"/>
<reference evidence="1 2" key="1">
    <citation type="journal article" date="2011" name="Science">
        <title>Comparative functional genomics of the fission yeasts.</title>
        <authorList>
            <person name="Rhind N."/>
            <person name="Chen Z."/>
            <person name="Yassour M."/>
            <person name="Thompson D.A."/>
            <person name="Haas B.J."/>
            <person name="Habib N."/>
            <person name="Wapinski I."/>
            <person name="Roy S."/>
            <person name="Lin M.F."/>
            <person name="Heiman D.I."/>
            <person name="Young S.K."/>
            <person name="Furuya K."/>
            <person name="Guo Y."/>
            <person name="Pidoux A."/>
            <person name="Chen H.M."/>
            <person name="Robbertse B."/>
            <person name="Goldberg J.M."/>
            <person name="Aoki K."/>
            <person name="Bayne E.H."/>
            <person name="Berlin A.M."/>
            <person name="Desjardins C.A."/>
            <person name="Dobbs E."/>
            <person name="Dukaj L."/>
            <person name="Fan L."/>
            <person name="FitzGerald M.G."/>
            <person name="French C."/>
            <person name="Gujja S."/>
            <person name="Hansen K."/>
            <person name="Keifenheim D."/>
            <person name="Levin J.Z."/>
            <person name="Mosher R.A."/>
            <person name="Mueller C.A."/>
            <person name="Pfiffner J."/>
            <person name="Priest M."/>
            <person name="Russ C."/>
            <person name="Smialowska A."/>
            <person name="Swoboda P."/>
            <person name="Sykes S.M."/>
            <person name="Vaughn M."/>
            <person name="Vengrova S."/>
            <person name="Yoder R."/>
            <person name="Zeng Q."/>
            <person name="Allshire R."/>
            <person name="Baulcombe D."/>
            <person name="Birren B.W."/>
            <person name="Brown W."/>
            <person name="Ekwall K."/>
            <person name="Kellis M."/>
            <person name="Leatherwood J."/>
            <person name="Levin H."/>
            <person name="Margalit H."/>
            <person name="Martienssen R."/>
            <person name="Nieduszynski C.A."/>
            <person name="Spatafora J.W."/>
            <person name="Friedman N."/>
            <person name="Dalgaard J.Z."/>
            <person name="Baumann P."/>
            <person name="Niki H."/>
            <person name="Regev A."/>
            <person name="Nusbaum C."/>
        </authorList>
    </citation>
    <scope>NUCLEOTIDE SEQUENCE [LARGE SCALE GENOMIC DNA]</scope>
    <source>
        <strain evidence="2">OY26 / ATCC MYA-4695 / CBS 11777 / NBRC 106824 / NRRL Y48691</strain>
    </source>
</reference>